<dbReference type="PANTHER" id="PTHR42736:SF1">
    <property type="entry name" value="PROTEIN-GLUTAMINE GAMMA-GLUTAMYLTRANSFERASE"/>
    <property type="match status" value="1"/>
</dbReference>
<dbReference type="InterPro" id="IPR021878">
    <property type="entry name" value="TgpA_N"/>
</dbReference>
<feature type="transmembrane region" description="Helical" evidence="2">
    <location>
        <begin position="29"/>
        <end position="48"/>
    </location>
</feature>
<keyword evidence="5" id="KW-1185">Reference proteome</keyword>
<dbReference type="EMBL" id="PPCV01000004">
    <property type="protein sequence ID" value="RXW32368.1"/>
    <property type="molecule type" value="Genomic_DNA"/>
</dbReference>
<dbReference type="InterPro" id="IPR002931">
    <property type="entry name" value="Transglutaminase-like"/>
</dbReference>
<dbReference type="AlphaFoldDB" id="A0A4V1Q7F1"/>
<dbReference type="InterPro" id="IPR038765">
    <property type="entry name" value="Papain-like_cys_pep_sf"/>
</dbReference>
<feature type="transmembrane region" description="Helical" evidence="2">
    <location>
        <begin position="134"/>
        <end position="151"/>
    </location>
</feature>
<feature type="transmembrane region" description="Helical" evidence="2">
    <location>
        <begin position="565"/>
        <end position="587"/>
    </location>
</feature>
<dbReference type="Proteomes" id="UP000290624">
    <property type="component" value="Unassembled WGS sequence"/>
</dbReference>
<feature type="transmembrane region" description="Helical" evidence="2">
    <location>
        <begin position="7"/>
        <end position="23"/>
    </location>
</feature>
<feature type="region of interest" description="Disordered" evidence="1">
    <location>
        <begin position="506"/>
        <end position="559"/>
    </location>
</feature>
<name>A0A4V1Q7F1_9ACTN</name>
<dbReference type="Gene3D" id="3.10.620.30">
    <property type="match status" value="1"/>
</dbReference>
<proteinExistence type="predicted"/>
<reference evidence="4 5" key="1">
    <citation type="submission" date="2018-01" db="EMBL/GenBank/DDBJ databases">
        <title>Lactibacter flavus gen. nov., sp. nov., a novel bacterium of the family Propionibacteriaceae isolated from raw milk and dairy products.</title>
        <authorList>
            <person name="Wenning M."/>
            <person name="Breitenwieser F."/>
            <person name="Huptas C."/>
            <person name="von Neubeck M."/>
            <person name="Busse H.-J."/>
            <person name="Scherer S."/>
        </authorList>
    </citation>
    <scope>NUCLEOTIDE SEQUENCE [LARGE SCALE GENOMIC DNA]</scope>
    <source>
        <strain evidence="4 5">VG341</strain>
    </source>
</reference>
<feature type="compositionally biased region" description="Low complexity" evidence="1">
    <location>
        <begin position="512"/>
        <end position="538"/>
    </location>
</feature>
<protein>
    <recommendedName>
        <fullName evidence="3">Transglutaminase-like domain-containing protein</fullName>
    </recommendedName>
</protein>
<evidence type="ECO:0000256" key="1">
    <source>
        <dbReference type="SAM" id="MobiDB-lite"/>
    </source>
</evidence>
<dbReference type="SMART" id="SM00460">
    <property type="entry name" value="TGc"/>
    <property type="match status" value="1"/>
</dbReference>
<feature type="transmembrane region" description="Helical" evidence="2">
    <location>
        <begin position="55"/>
        <end position="83"/>
    </location>
</feature>
<feature type="transmembrane region" description="Helical" evidence="2">
    <location>
        <begin position="103"/>
        <end position="127"/>
    </location>
</feature>
<comment type="caution">
    <text evidence="4">The sequence shown here is derived from an EMBL/GenBank/DDBJ whole genome shotgun (WGS) entry which is preliminary data.</text>
</comment>
<sequence>MSYPWRVTLTLIASWWLLLWPWTHLTTDTPTLVASALGGTVVLVIGAMTARRGGFLMFLMLLGAGVAALCVSVAALAGFTAVTQMPQVALEGVSYLQAGTAPVGAHPGATVIILGAVIALAVAASLLTLPSRQPALGILPLVSLYVAPSVIVVTPMLWSEFCLLAVACVALLWAGSAAPRSPGATKSIAFVATLVIGATSLGITDGLSRVIPPLEPPRSQDPLQMNDPSLDLKRNLVQGTDDVVLTYRTSSGQGEYLKLATLTAFSRTGFGLSDVRVGTGRFPAVPGAPPGKSTTTSVQVGAFRSEWLPVPYAPTDISAPGDWGFALDTLDVMALDRVNRTAATENLTYDVTSLTVDASREAIARASADDAPRREVTTATAGLPANVAALARDITRDQTTAGAKAQALEAYLRSDRFTYSTANDTGVGDGIDTIEDFLFRSHRGYCEQFAGSMTLMARTLGIPARMAVGFVPGTPSDGSWKVTARDMHTWPELWLDGLGWVAFEPTPSRGGSAATQAPSPASATPTVTAQPTAETASPEPEPVGSASEEPDPATSASDAAGAGDVLPWILVGLVVVAGGAALVYLWPSWARSRRRARRLSGTGDPRADTVAAWDEVRDSVTDLKLPWPDGSPRFAAEHLLDRLGGDAAAEASLRTLAAATERALFDRSEDYDLPGAWRDEVETIVVALTAAAHKRHSSTPRRAA</sequence>
<dbReference type="Pfam" id="PF01841">
    <property type="entry name" value="Transglut_core"/>
    <property type="match status" value="1"/>
</dbReference>
<accession>A0A4V1Q7F1</accession>
<keyword evidence="2" id="KW-1133">Transmembrane helix</keyword>
<dbReference type="InterPro" id="IPR052901">
    <property type="entry name" value="Bact_TGase-like"/>
</dbReference>
<dbReference type="Pfam" id="PF11992">
    <property type="entry name" value="TgpA_N"/>
    <property type="match status" value="1"/>
</dbReference>
<dbReference type="RefSeq" id="WP_129458590.1">
    <property type="nucleotide sequence ID" value="NZ_PPCV01000004.1"/>
</dbReference>
<feature type="domain" description="Transglutaminase-like" evidence="3">
    <location>
        <begin position="438"/>
        <end position="507"/>
    </location>
</feature>
<keyword evidence="2" id="KW-0812">Transmembrane</keyword>
<evidence type="ECO:0000256" key="2">
    <source>
        <dbReference type="SAM" id="Phobius"/>
    </source>
</evidence>
<dbReference type="OrthoDB" id="9804023at2"/>
<evidence type="ECO:0000259" key="3">
    <source>
        <dbReference type="SMART" id="SM00460"/>
    </source>
</evidence>
<evidence type="ECO:0000313" key="4">
    <source>
        <dbReference type="EMBL" id="RXW32368.1"/>
    </source>
</evidence>
<evidence type="ECO:0000313" key="5">
    <source>
        <dbReference type="Proteomes" id="UP000290624"/>
    </source>
</evidence>
<dbReference type="PANTHER" id="PTHR42736">
    <property type="entry name" value="PROTEIN-GLUTAMINE GAMMA-GLUTAMYLTRANSFERASE"/>
    <property type="match status" value="1"/>
</dbReference>
<organism evidence="4 5">
    <name type="scientific">Propioniciclava flava</name>
    <dbReference type="NCBI Taxonomy" id="2072026"/>
    <lineage>
        <taxon>Bacteria</taxon>
        <taxon>Bacillati</taxon>
        <taxon>Actinomycetota</taxon>
        <taxon>Actinomycetes</taxon>
        <taxon>Propionibacteriales</taxon>
        <taxon>Propionibacteriaceae</taxon>
        <taxon>Propioniciclava</taxon>
    </lineage>
</organism>
<keyword evidence="2" id="KW-0472">Membrane</keyword>
<dbReference type="SUPFAM" id="SSF54001">
    <property type="entry name" value="Cysteine proteinases"/>
    <property type="match status" value="1"/>
</dbReference>
<gene>
    <name evidence="4" type="ORF">C1706_07420</name>
</gene>